<dbReference type="Pfam" id="PF21826">
    <property type="entry name" value="DUF6887"/>
    <property type="match status" value="1"/>
</dbReference>
<dbReference type="EMBL" id="MRCE01000029">
    <property type="protein sequence ID" value="OKH33473.1"/>
    <property type="molecule type" value="Genomic_DNA"/>
</dbReference>
<dbReference type="InterPro" id="IPR054053">
    <property type="entry name" value="DUF6887"/>
</dbReference>
<evidence type="ECO:0000313" key="2">
    <source>
        <dbReference type="Proteomes" id="UP000185860"/>
    </source>
</evidence>
<gene>
    <name evidence="1" type="ORF">NIES2119_23130</name>
</gene>
<accession>A0A1U7IA90</accession>
<comment type="caution">
    <text evidence="1">The sequence shown here is derived from an EMBL/GenBank/DDBJ whole genome shotgun (WGS) entry which is preliminary data.</text>
</comment>
<reference evidence="1 2" key="1">
    <citation type="submission" date="2016-11" db="EMBL/GenBank/DDBJ databases">
        <title>Draft Genome Sequences of Nine Cyanobacterial Strains from Diverse Habitats.</title>
        <authorList>
            <person name="Zhu T."/>
            <person name="Hou S."/>
            <person name="Lu X."/>
            <person name="Hess W.R."/>
        </authorList>
    </citation>
    <scope>NUCLEOTIDE SEQUENCE [LARGE SCALE GENOMIC DNA]</scope>
    <source>
        <strain evidence="1 2">IAM M-71</strain>
    </source>
</reference>
<protein>
    <submittedName>
        <fullName evidence="1">Uncharacterized protein</fullName>
    </submittedName>
</protein>
<evidence type="ECO:0000313" key="1">
    <source>
        <dbReference type="EMBL" id="OKH33473.1"/>
    </source>
</evidence>
<dbReference type="Proteomes" id="UP000185860">
    <property type="component" value="Unassembled WGS sequence"/>
</dbReference>
<dbReference type="OrthoDB" id="466466at2"/>
<dbReference type="RefSeq" id="WP_073595861.1">
    <property type="nucleotide sequence ID" value="NZ_MRCE01000029.1"/>
</dbReference>
<sequence>MNKPNFQAMNRKELHDYVLTHREDQEAFYAYVDKLHAEGNWIEMPALESLEDIENYPDFTKRFRNDSQPR</sequence>
<dbReference type="AlphaFoldDB" id="A0A1U7IA90"/>
<name>A0A1U7IA90_9CYAN</name>
<organism evidence="1 2">
    <name type="scientific">[Phormidium ambiguum] IAM M-71</name>
    <dbReference type="NCBI Taxonomy" id="454136"/>
    <lineage>
        <taxon>Bacteria</taxon>
        <taxon>Bacillati</taxon>
        <taxon>Cyanobacteriota</taxon>
        <taxon>Cyanophyceae</taxon>
        <taxon>Oscillatoriophycideae</taxon>
        <taxon>Aerosakkonematales</taxon>
        <taxon>Aerosakkonemataceae</taxon>
        <taxon>Floridanema</taxon>
    </lineage>
</organism>
<proteinExistence type="predicted"/>